<dbReference type="OMA" id="PNAGISH"/>
<dbReference type="RefSeq" id="XP_044289469.1">
    <property type="nucleotide sequence ID" value="XM_044433534.1"/>
</dbReference>
<feature type="compositionally biased region" description="Basic and acidic residues" evidence="2">
    <location>
        <begin position="207"/>
        <end position="216"/>
    </location>
</feature>
<dbReference type="PANTHER" id="PTHR13602:SF2">
    <property type="entry name" value="UPF0488 PROTEIN C8ORF33"/>
    <property type="match status" value="1"/>
</dbReference>
<sequence length="450" mass="49953">MEEAPKPTLQDELEWCISQLETGLLRLNPTPKQAEETQRILRVLRSRKTSLGKKRQVMHHVFGDYRLKMAEERKRAANPGMRPEMVQIQPEDNLTSGSVVYRRRSSHPSTAAAASWFVPSDNNFQFGFALPEMASEDTHHGTTAEAHEFDDSKEQPVGNGLSETLNFSTGTQSPKFAFNFVIPDDSPEMGAAAEAGCSSQEATVPLERADLLRPDRPPVMNSAGGRDEECSAQAMPKLETPQVALTGSEETPLTVTPGGSSKRRKKKKQKQPPSSVARCDDVNGASQPHSKSTANQAEGRQSEEQTRREVDWCVEQLELGLKTQKSTPKQMEEARRALRTLRSEKAVLAKKRQLMRALFGDYRTKMAEERQKQLKSMLAASKAACITEVTEDAHKKKSQVFRKSAKMAGRAQSSAEPFLCPSVTSACPRAAHTCSSVFAPSQEEFHFNFF</sequence>
<dbReference type="KEGG" id="vko:123025075"/>
<organism evidence="3 4">
    <name type="scientific">Varanus komodoensis</name>
    <name type="common">Komodo dragon</name>
    <dbReference type="NCBI Taxonomy" id="61221"/>
    <lineage>
        <taxon>Eukaryota</taxon>
        <taxon>Metazoa</taxon>
        <taxon>Chordata</taxon>
        <taxon>Craniata</taxon>
        <taxon>Vertebrata</taxon>
        <taxon>Euteleostomi</taxon>
        <taxon>Lepidosauria</taxon>
        <taxon>Squamata</taxon>
        <taxon>Bifurcata</taxon>
        <taxon>Unidentata</taxon>
        <taxon>Episquamata</taxon>
        <taxon>Toxicofera</taxon>
        <taxon>Anguimorpha</taxon>
        <taxon>Paleoanguimorpha</taxon>
        <taxon>Varanoidea</taxon>
        <taxon>Varanidae</taxon>
        <taxon>Varanus</taxon>
    </lineage>
</organism>
<name>A0A8D2JK21_VARKO</name>
<dbReference type="Pfam" id="PF15393">
    <property type="entry name" value="DUF4615"/>
    <property type="match status" value="2"/>
</dbReference>
<dbReference type="Proteomes" id="UP000694545">
    <property type="component" value="Unplaced"/>
</dbReference>
<gene>
    <name evidence="3" type="primary">LOC123025075</name>
</gene>
<feature type="region of interest" description="Disordered" evidence="2">
    <location>
        <begin position="136"/>
        <end position="161"/>
    </location>
</feature>
<proteinExistence type="inferred from homology"/>
<reference evidence="3" key="1">
    <citation type="submission" date="2025-08" db="UniProtKB">
        <authorList>
            <consortium name="Ensembl"/>
        </authorList>
    </citation>
    <scope>IDENTIFICATION</scope>
</reference>
<accession>A0A8D2JK21</accession>
<dbReference type="RefSeq" id="XP_044289470.1">
    <property type="nucleotide sequence ID" value="XM_044433535.1"/>
</dbReference>
<dbReference type="GeneID" id="123025075"/>
<feature type="compositionally biased region" description="Polar residues" evidence="2">
    <location>
        <begin position="284"/>
        <end position="299"/>
    </location>
</feature>
<evidence type="ECO:0000313" key="4">
    <source>
        <dbReference type="Proteomes" id="UP000694545"/>
    </source>
</evidence>
<comment type="similarity">
    <text evidence="1">Belongs to the UPF0488 family.</text>
</comment>
<evidence type="ECO:0000256" key="2">
    <source>
        <dbReference type="SAM" id="MobiDB-lite"/>
    </source>
</evidence>
<feature type="region of interest" description="Disordered" evidence="2">
    <location>
        <begin position="189"/>
        <end position="308"/>
    </location>
</feature>
<feature type="compositionally biased region" description="Basic and acidic residues" evidence="2">
    <location>
        <begin position="136"/>
        <end position="154"/>
    </location>
</feature>
<evidence type="ECO:0000256" key="1">
    <source>
        <dbReference type="ARBA" id="ARBA00005707"/>
    </source>
</evidence>
<dbReference type="Ensembl" id="ENSVKKT00000012412.1">
    <property type="protein sequence ID" value="ENSVKKP00000012125.1"/>
    <property type="gene ID" value="ENSVKKG00000008431.1"/>
</dbReference>
<dbReference type="OrthoDB" id="20277at2759"/>
<dbReference type="AlphaFoldDB" id="A0A8D2JK21"/>
<feature type="compositionally biased region" description="Polar residues" evidence="2">
    <location>
        <begin position="243"/>
        <end position="259"/>
    </location>
</feature>
<dbReference type="PANTHER" id="PTHR13602">
    <property type="entry name" value="UPF0488 PROTEIN C8ORF33"/>
    <property type="match status" value="1"/>
</dbReference>
<keyword evidence="4" id="KW-1185">Reference proteome</keyword>
<protein>
    <submittedName>
        <fullName evidence="3">Uncharacterized protein</fullName>
    </submittedName>
</protein>
<dbReference type="RefSeq" id="XP_044289467.1">
    <property type="nucleotide sequence ID" value="XM_044433532.1"/>
</dbReference>
<dbReference type="InterPro" id="IPR029274">
    <property type="entry name" value="DUF4615"/>
</dbReference>
<reference evidence="3" key="2">
    <citation type="submission" date="2025-09" db="UniProtKB">
        <authorList>
            <consortium name="Ensembl"/>
        </authorList>
    </citation>
    <scope>IDENTIFICATION</scope>
</reference>
<feature type="compositionally biased region" description="Basic residues" evidence="2">
    <location>
        <begin position="261"/>
        <end position="270"/>
    </location>
</feature>
<evidence type="ECO:0000313" key="3">
    <source>
        <dbReference type="Ensembl" id="ENSVKKP00000012125.1"/>
    </source>
</evidence>